<feature type="compositionally biased region" description="Basic and acidic residues" evidence="3">
    <location>
        <begin position="8"/>
        <end position="20"/>
    </location>
</feature>
<evidence type="ECO:0000256" key="3">
    <source>
        <dbReference type="SAM" id="MobiDB-lite"/>
    </source>
</evidence>
<evidence type="ECO:0000313" key="6">
    <source>
        <dbReference type="Proteomes" id="UP000829291"/>
    </source>
</evidence>
<evidence type="ECO:0000259" key="4">
    <source>
        <dbReference type="PROSITE" id="PS50207"/>
    </source>
</evidence>
<dbReference type="SMART" id="SM00115">
    <property type="entry name" value="CASc"/>
    <property type="match status" value="1"/>
</dbReference>
<proteinExistence type="inferred from homology"/>
<dbReference type="Gene3D" id="3.40.50.1460">
    <property type="match status" value="1"/>
</dbReference>
<dbReference type="InterPro" id="IPR002398">
    <property type="entry name" value="Pept_C14"/>
</dbReference>
<feature type="region of interest" description="Disordered" evidence="3">
    <location>
        <begin position="1"/>
        <end position="36"/>
    </location>
</feature>
<evidence type="ECO:0000256" key="2">
    <source>
        <dbReference type="RuleBase" id="RU003971"/>
    </source>
</evidence>
<feature type="domain" description="Caspase family p20" evidence="5">
    <location>
        <begin position="80"/>
        <end position="201"/>
    </location>
</feature>
<dbReference type="InterPro" id="IPR015917">
    <property type="entry name" value="Pept_C14A"/>
</dbReference>
<dbReference type="CDD" id="cd00032">
    <property type="entry name" value="CASc"/>
    <property type="match status" value="1"/>
</dbReference>
<dbReference type="Pfam" id="PF00656">
    <property type="entry name" value="Peptidase_C14"/>
    <property type="match status" value="1"/>
</dbReference>
<evidence type="ECO:0000313" key="7">
    <source>
        <dbReference type="RefSeq" id="XP_046598337.1"/>
    </source>
</evidence>
<dbReference type="InterPro" id="IPR002138">
    <property type="entry name" value="Pept_C14_p10"/>
</dbReference>
<protein>
    <submittedName>
        <fullName evidence="7">Caspase-1-like</fullName>
    </submittedName>
</protein>
<sequence length="325" mass="36271">MSSSLTVRENRNQSFNKEKISGSQTEQETATDETDAWLLRRKKNNDDADSVASVASSLESTVVSSKTERDSEVYDMSHPRRGVALIFNHIHFVNMATRTGTIKDCKNLGEALDSLGFEVRVYNDPSFKTISQVLRSVAAEDHSDADCLVVSAMSHGESGFLHSSDELYSVDRLWTSFTGDLCPSLAGKPKLFFIQACRGNRLDQGVTVIHETDSATSYSIPAYADIMVAYSTYDGFYSWRNPDAGSWFIQAICKELAKNGRSRDLLTIMTFVNRRVALDFQSYVPQNAKMHAKKQIPSVVSMLTRLVYFSKKSGSLRYTNKVTAL</sequence>
<evidence type="ECO:0000259" key="5">
    <source>
        <dbReference type="PROSITE" id="PS50208"/>
    </source>
</evidence>
<name>A0ABM3GDI9_NEOLC</name>
<comment type="similarity">
    <text evidence="1 2">Belongs to the peptidase C14A family.</text>
</comment>
<organism evidence="6 7">
    <name type="scientific">Neodiprion lecontei</name>
    <name type="common">Redheaded pine sawfly</name>
    <dbReference type="NCBI Taxonomy" id="441921"/>
    <lineage>
        <taxon>Eukaryota</taxon>
        <taxon>Metazoa</taxon>
        <taxon>Ecdysozoa</taxon>
        <taxon>Arthropoda</taxon>
        <taxon>Hexapoda</taxon>
        <taxon>Insecta</taxon>
        <taxon>Pterygota</taxon>
        <taxon>Neoptera</taxon>
        <taxon>Endopterygota</taxon>
        <taxon>Hymenoptera</taxon>
        <taxon>Tenthredinoidea</taxon>
        <taxon>Diprionidae</taxon>
        <taxon>Diprioninae</taxon>
        <taxon>Neodiprion</taxon>
    </lineage>
</organism>
<dbReference type="PROSITE" id="PS50208">
    <property type="entry name" value="CASPASE_P20"/>
    <property type="match status" value="1"/>
</dbReference>
<dbReference type="RefSeq" id="XP_046598337.1">
    <property type="nucleotide sequence ID" value="XM_046742381.1"/>
</dbReference>
<dbReference type="SUPFAM" id="SSF52129">
    <property type="entry name" value="Caspase-like"/>
    <property type="match status" value="1"/>
</dbReference>
<dbReference type="PROSITE" id="PS50207">
    <property type="entry name" value="CASPASE_P10"/>
    <property type="match status" value="1"/>
</dbReference>
<dbReference type="InterPro" id="IPR001309">
    <property type="entry name" value="Pept_C14_p20"/>
</dbReference>
<dbReference type="InterPro" id="IPR033139">
    <property type="entry name" value="Caspase_cys_AS"/>
</dbReference>
<keyword evidence="6" id="KW-1185">Reference proteome</keyword>
<gene>
    <name evidence="7" type="primary">LOC124294848</name>
</gene>
<dbReference type="PROSITE" id="PS01122">
    <property type="entry name" value="CASPASE_CYS"/>
    <property type="match status" value="1"/>
</dbReference>
<accession>A0ABM3GDI9</accession>
<dbReference type="GeneID" id="124294848"/>
<dbReference type="PANTHER" id="PTHR10454">
    <property type="entry name" value="CASPASE"/>
    <property type="match status" value="1"/>
</dbReference>
<feature type="domain" description="Caspase family p10" evidence="4">
    <location>
        <begin position="216"/>
        <end position="311"/>
    </location>
</feature>
<evidence type="ECO:0000256" key="1">
    <source>
        <dbReference type="ARBA" id="ARBA00010134"/>
    </source>
</evidence>
<dbReference type="PANTHER" id="PTHR10454:SF232">
    <property type="entry name" value="AT03047P-RELATED"/>
    <property type="match status" value="1"/>
</dbReference>
<dbReference type="InterPro" id="IPR029030">
    <property type="entry name" value="Caspase-like_dom_sf"/>
</dbReference>
<reference evidence="7" key="1">
    <citation type="submission" date="2025-08" db="UniProtKB">
        <authorList>
            <consortium name="RefSeq"/>
        </authorList>
    </citation>
    <scope>IDENTIFICATION</scope>
    <source>
        <tissue evidence="7">Thorax and Abdomen</tissue>
    </source>
</reference>
<dbReference type="Proteomes" id="UP000829291">
    <property type="component" value="Chromosome 5"/>
</dbReference>
<dbReference type="PRINTS" id="PR00376">
    <property type="entry name" value="IL1BCENZYME"/>
</dbReference>
<dbReference type="InterPro" id="IPR011600">
    <property type="entry name" value="Pept_C14_caspase"/>
</dbReference>